<dbReference type="InterPro" id="IPR011011">
    <property type="entry name" value="Znf_FYVE_PHD"/>
</dbReference>
<comment type="caution">
    <text evidence="1">The sequence shown here is derived from an EMBL/GenBank/DDBJ whole genome shotgun (WGS) entry which is preliminary data.</text>
</comment>
<proteinExistence type="predicted"/>
<dbReference type="EMBL" id="JRES01000406">
    <property type="protein sequence ID" value="KNC31628.1"/>
    <property type="molecule type" value="Genomic_DNA"/>
</dbReference>
<evidence type="ECO:0000313" key="1">
    <source>
        <dbReference type="EMBL" id="KNC31628.1"/>
    </source>
</evidence>
<gene>
    <name evidence="1" type="ORF">FF38_01252</name>
</gene>
<name>A0A0L0CGS8_LUCCU</name>
<dbReference type="AlphaFoldDB" id="A0A0L0CGS8"/>
<dbReference type="SUPFAM" id="SSF57903">
    <property type="entry name" value="FYVE/PHD zinc finger"/>
    <property type="match status" value="1"/>
</dbReference>
<evidence type="ECO:0008006" key="3">
    <source>
        <dbReference type="Google" id="ProtNLM"/>
    </source>
</evidence>
<dbReference type="Proteomes" id="UP000037069">
    <property type="component" value="Unassembled WGS sequence"/>
</dbReference>
<reference evidence="1 2" key="1">
    <citation type="journal article" date="2015" name="Nat. Commun.">
        <title>Lucilia cuprina genome unlocks parasitic fly biology to underpin future interventions.</title>
        <authorList>
            <person name="Anstead C.A."/>
            <person name="Korhonen P.K."/>
            <person name="Young N.D."/>
            <person name="Hall R.S."/>
            <person name="Jex A.R."/>
            <person name="Murali S.C."/>
            <person name="Hughes D.S."/>
            <person name="Lee S.F."/>
            <person name="Perry T."/>
            <person name="Stroehlein A.J."/>
            <person name="Ansell B.R."/>
            <person name="Breugelmans B."/>
            <person name="Hofmann A."/>
            <person name="Qu J."/>
            <person name="Dugan S."/>
            <person name="Lee S.L."/>
            <person name="Chao H."/>
            <person name="Dinh H."/>
            <person name="Han Y."/>
            <person name="Doddapaneni H.V."/>
            <person name="Worley K.C."/>
            <person name="Muzny D.M."/>
            <person name="Ioannidis P."/>
            <person name="Waterhouse R.M."/>
            <person name="Zdobnov E.M."/>
            <person name="James P.J."/>
            <person name="Bagnall N.H."/>
            <person name="Kotze A.C."/>
            <person name="Gibbs R.A."/>
            <person name="Richards S."/>
            <person name="Batterham P."/>
            <person name="Gasser R.B."/>
        </authorList>
    </citation>
    <scope>NUCLEOTIDE SEQUENCE [LARGE SCALE GENOMIC DNA]</scope>
    <source>
        <strain evidence="1 2">LS</strain>
        <tissue evidence="1">Full body</tissue>
    </source>
</reference>
<evidence type="ECO:0000313" key="2">
    <source>
        <dbReference type="Proteomes" id="UP000037069"/>
    </source>
</evidence>
<keyword evidence="2" id="KW-1185">Reference proteome</keyword>
<protein>
    <recommendedName>
        <fullName evidence="3">PHD-type domain-containing protein</fullName>
    </recommendedName>
</protein>
<sequence>MSCVKPKCRNKAEVPMVACWLCNAVYHAKCVDLAPRTADNIREDKGLQFFSFFKYTRLELDNINNDLN</sequence>
<dbReference type="Gene3D" id="3.30.40.10">
    <property type="entry name" value="Zinc/RING finger domain, C3HC4 (zinc finger)"/>
    <property type="match status" value="1"/>
</dbReference>
<accession>A0A0L0CGS8</accession>
<organism evidence="1 2">
    <name type="scientific">Lucilia cuprina</name>
    <name type="common">Green bottle fly</name>
    <name type="synonym">Australian sheep blowfly</name>
    <dbReference type="NCBI Taxonomy" id="7375"/>
    <lineage>
        <taxon>Eukaryota</taxon>
        <taxon>Metazoa</taxon>
        <taxon>Ecdysozoa</taxon>
        <taxon>Arthropoda</taxon>
        <taxon>Hexapoda</taxon>
        <taxon>Insecta</taxon>
        <taxon>Pterygota</taxon>
        <taxon>Neoptera</taxon>
        <taxon>Endopterygota</taxon>
        <taxon>Diptera</taxon>
        <taxon>Brachycera</taxon>
        <taxon>Muscomorpha</taxon>
        <taxon>Oestroidea</taxon>
        <taxon>Calliphoridae</taxon>
        <taxon>Luciliinae</taxon>
        <taxon>Lucilia</taxon>
    </lineage>
</organism>
<dbReference type="InterPro" id="IPR013083">
    <property type="entry name" value="Znf_RING/FYVE/PHD"/>
</dbReference>